<dbReference type="AlphaFoldDB" id="A0A5D8Z8T1"/>
<protein>
    <submittedName>
        <fullName evidence="1">Uncharacterized protein</fullName>
    </submittedName>
</protein>
<dbReference type="Proteomes" id="UP000323164">
    <property type="component" value="Unassembled WGS sequence"/>
</dbReference>
<organism evidence="1 2">
    <name type="scientific">Cognatilysobacter lacus</name>
    <dbReference type="NCBI Taxonomy" id="1643323"/>
    <lineage>
        <taxon>Bacteria</taxon>
        <taxon>Pseudomonadati</taxon>
        <taxon>Pseudomonadota</taxon>
        <taxon>Gammaproteobacteria</taxon>
        <taxon>Lysobacterales</taxon>
        <taxon>Lysobacteraceae</taxon>
        <taxon>Cognatilysobacter</taxon>
    </lineage>
</organism>
<evidence type="ECO:0000313" key="2">
    <source>
        <dbReference type="Proteomes" id="UP000323164"/>
    </source>
</evidence>
<proteinExistence type="predicted"/>
<dbReference type="EMBL" id="VTRV01000037">
    <property type="protein sequence ID" value="TZF90483.1"/>
    <property type="molecule type" value="Genomic_DNA"/>
</dbReference>
<sequence length="79" mass="8162">MQYEIAGVPTTLDLPLLTRLITEADPAALVDVAPDTQKLRASTMLDAPELLDVLVRAGAAVEGVVVDRLPSQCCGGCGG</sequence>
<keyword evidence="2" id="KW-1185">Reference proteome</keyword>
<name>A0A5D8Z8T1_9GAMM</name>
<evidence type="ECO:0000313" key="1">
    <source>
        <dbReference type="EMBL" id="TZF90483.1"/>
    </source>
</evidence>
<dbReference type="RefSeq" id="WP_149352271.1">
    <property type="nucleotide sequence ID" value="NZ_VTRV01000037.1"/>
</dbReference>
<gene>
    <name evidence="1" type="ORF">FW784_05065</name>
</gene>
<accession>A0A5D8Z8T1</accession>
<comment type="caution">
    <text evidence="1">The sequence shown here is derived from an EMBL/GenBank/DDBJ whole genome shotgun (WGS) entry which is preliminary data.</text>
</comment>
<reference evidence="1 2" key="1">
    <citation type="submission" date="2019-08" db="EMBL/GenBank/DDBJ databases">
        <title>Draft genome sequence of Lysobacter sp. UKS-15.</title>
        <authorList>
            <person name="Im W.-T."/>
        </authorList>
    </citation>
    <scope>NUCLEOTIDE SEQUENCE [LARGE SCALE GENOMIC DNA]</scope>
    <source>
        <strain evidence="1 2">UKS-15</strain>
    </source>
</reference>